<dbReference type="HAMAP" id="MF_01390">
    <property type="entry name" value="MatK"/>
    <property type="match status" value="1"/>
</dbReference>
<feature type="domain" description="Maturase MatK N-terminal" evidence="9">
    <location>
        <begin position="1"/>
        <end position="335"/>
    </location>
</feature>
<reference evidence="10" key="1">
    <citation type="submission" date="2021-07" db="EMBL/GenBank/DDBJ databases">
        <title>Genetic diversity and barcode evaluation in Taxillus (Loranthaceae).</title>
        <authorList>
            <person name="Su H.-J."/>
            <person name="Liang S.-L."/>
            <person name="Nickrent D.L."/>
        </authorList>
    </citation>
    <scope>NUCLEOTIDE SEQUENCE</scope>
</reference>
<dbReference type="GO" id="GO:0009507">
    <property type="term" value="C:chloroplast"/>
    <property type="evidence" value="ECO:0007669"/>
    <property type="project" value="UniProtKB-SubCell"/>
</dbReference>
<comment type="similarity">
    <text evidence="1 6">Belongs to the intron maturase 2 family. MatK subfamily.</text>
</comment>
<evidence type="ECO:0000256" key="3">
    <source>
        <dbReference type="ARBA" id="ARBA00022664"/>
    </source>
</evidence>
<dbReference type="Pfam" id="PF01824">
    <property type="entry name" value="MatK_N"/>
    <property type="match status" value="1"/>
</dbReference>
<geneLocation type="chloroplast" evidence="10"/>
<evidence type="ECO:0000256" key="1">
    <source>
        <dbReference type="ARBA" id="ARBA00006621"/>
    </source>
</evidence>
<accession>A0A8K1M6X5</accession>
<evidence type="ECO:0000256" key="7">
    <source>
        <dbReference type="RuleBase" id="RU004226"/>
    </source>
</evidence>
<evidence type="ECO:0000256" key="4">
    <source>
        <dbReference type="ARBA" id="ARBA00022694"/>
    </source>
</evidence>
<gene>
    <name evidence="6 10" type="primary">matK</name>
    <name evidence="10" type="ORF">TaxS6Cp002</name>
</gene>
<dbReference type="InterPro" id="IPR024942">
    <property type="entry name" value="Maturase_MatK_N"/>
</dbReference>
<comment type="function">
    <text evidence="6 7">Usually encoded in the trnK tRNA gene intron. Probably assists in splicing its own and other chloroplast group II introns.</text>
</comment>
<proteinExistence type="inferred from homology"/>
<evidence type="ECO:0000256" key="5">
    <source>
        <dbReference type="ARBA" id="ARBA00022884"/>
    </source>
</evidence>
<feature type="domain" description="Domain X" evidence="8">
    <location>
        <begin position="365"/>
        <end position="475"/>
    </location>
</feature>
<protein>
    <recommendedName>
        <fullName evidence="6">Maturase K</fullName>
    </recommendedName>
    <alternativeName>
        <fullName evidence="6">Intron maturase</fullName>
    </alternativeName>
</protein>
<keyword evidence="7 10" id="KW-0150">Chloroplast</keyword>
<evidence type="ECO:0000256" key="6">
    <source>
        <dbReference type="HAMAP-Rule" id="MF_01390"/>
    </source>
</evidence>
<dbReference type="InterPro" id="IPR002866">
    <property type="entry name" value="Maturase_MatK"/>
</dbReference>
<comment type="subcellular location">
    <subcellularLocation>
        <location evidence="6">Plastid</location>
        <location evidence="6">Chloroplast</location>
    </subcellularLocation>
</comment>
<name>A0A8K1M6X5_9MAGN</name>
<keyword evidence="3 6" id="KW-0507">mRNA processing</keyword>
<dbReference type="GO" id="GO:0008033">
    <property type="term" value="P:tRNA processing"/>
    <property type="evidence" value="ECO:0007669"/>
    <property type="project" value="UniProtKB-KW"/>
</dbReference>
<keyword evidence="5 6" id="KW-0694">RNA-binding</keyword>
<dbReference type="PANTHER" id="PTHR34811:SF1">
    <property type="entry name" value="MATURASE K"/>
    <property type="match status" value="1"/>
</dbReference>
<evidence type="ECO:0000313" key="10">
    <source>
        <dbReference type="EMBL" id="UBN07162.1"/>
    </source>
</evidence>
<sequence length="526" mass="63548">MEELKKKLDRERIRKQDFYFLYPLFFQEYIYALTHTHNRSFNRSSLFENVGYDKKVRLLIVKRLITRMYHQNYFLISTYDYNQNAFLGHNKLFFFQIISSQLAVIVEIKLFLGVVSSLEDNKIDESKNLRSIHSIFPFLEDQFSRLNYVSKILIPYPVHLEILVLILRCWVKDASSLHLLRFVFHENRNWNLLFFQNKYISNLSKRHQRFFLFLYNSHVFEYESIFVFLRNQSYHLQSTFFGTFFERTIFYRKIKKEYLVNVFTKDFQAISCMFKDIFLHSVRYQGKFIMASKWTFFILNKWNYYLALFCKCRFYVWYQSKRIKTLSKHFLYFLGYLLSANIRFNTSLARSQMIENSFLINNIMKTFDTTVPIIPLVGPLVKAKVGDVLGHTISKLISADLSDYDIIDLFLHICQNLSHYYSGASKKKSLYHIKYILRLYCIRTLARKHKSALRAFLKRLGPEVLEEFLMEEEQVLSLIFSRYSFPSQRLYREGRIWYLDIYYLYQLSSQSFMILEPIMELKIIPK</sequence>
<dbReference type="AlphaFoldDB" id="A0A8K1M6X5"/>
<dbReference type="EMBL" id="MZ569018">
    <property type="protein sequence ID" value="UBN07162.1"/>
    <property type="molecule type" value="Genomic_DNA"/>
</dbReference>
<dbReference type="GO" id="GO:0008380">
    <property type="term" value="P:RNA splicing"/>
    <property type="evidence" value="ECO:0007669"/>
    <property type="project" value="UniProtKB-UniRule"/>
</dbReference>
<evidence type="ECO:0000256" key="2">
    <source>
        <dbReference type="ARBA" id="ARBA00022640"/>
    </source>
</evidence>
<dbReference type="RefSeq" id="YP_010212899.1">
    <property type="nucleotide sequence ID" value="NC_058842.1"/>
</dbReference>
<evidence type="ECO:0000259" key="9">
    <source>
        <dbReference type="Pfam" id="PF01824"/>
    </source>
</evidence>
<dbReference type="PANTHER" id="PTHR34811">
    <property type="entry name" value="MATURASE K"/>
    <property type="match status" value="1"/>
</dbReference>
<organism evidence="10">
    <name type="scientific">Taxillus matsudae</name>
    <dbReference type="NCBI Taxonomy" id="2805424"/>
    <lineage>
        <taxon>Eukaryota</taxon>
        <taxon>Viridiplantae</taxon>
        <taxon>Streptophyta</taxon>
        <taxon>Embryophyta</taxon>
        <taxon>Tracheophyta</taxon>
        <taxon>Spermatophyta</taxon>
        <taxon>Magnoliopsida</taxon>
        <taxon>eudicotyledons</taxon>
        <taxon>Gunneridae</taxon>
        <taxon>Pentapetalae</taxon>
        <taxon>Santalales</taxon>
        <taxon>Loranthaceae</taxon>
        <taxon>Lorantheae</taxon>
        <taxon>Scurrulinae</taxon>
        <taxon>Taxillus</taxon>
    </lineage>
</organism>
<dbReference type="GO" id="GO:0003723">
    <property type="term" value="F:RNA binding"/>
    <property type="evidence" value="ECO:0007669"/>
    <property type="project" value="UniProtKB-KW"/>
</dbReference>
<dbReference type="GO" id="GO:0006397">
    <property type="term" value="P:mRNA processing"/>
    <property type="evidence" value="ECO:0007669"/>
    <property type="project" value="UniProtKB-KW"/>
</dbReference>
<keyword evidence="2 7" id="KW-0934">Plastid</keyword>
<dbReference type="InterPro" id="IPR024937">
    <property type="entry name" value="Domain_X"/>
</dbReference>
<keyword evidence="4 6" id="KW-0819">tRNA processing</keyword>
<dbReference type="Pfam" id="PF01348">
    <property type="entry name" value="Intron_maturas2"/>
    <property type="match status" value="1"/>
</dbReference>
<evidence type="ECO:0000259" key="8">
    <source>
        <dbReference type="Pfam" id="PF01348"/>
    </source>
</evidence>
<dbReference type="GeneID" id="68656123"/>